<dbReference type="Pfam" id="PF00580">
    <property type="entry name" value="UvrD-helicase"/>
    <property type="match status" value="1"/>
</dbReference>
<evidence type="ECO:0000259" key="5">
    <source>
        <dbReference type="Pfam" id="PF00580"/>
    </source>
</evidence>
<dbReference type="InterPro" id="IPR027417">
    <property type="entry name" value="P-loop_NTPase"/>
</dbReference>
<keyword evidence="2" id="KW-0378">Hydrolase</keyword>
<keyword evidence="4" id="KW-0067">ATP-binding</keyword>
<dbReference type="Gene3D" id="3.40.50.300">
    <property type="entry name" value="P-loop containing nucleotide triphosphate hydrolases"/>
    <property type="match status" value="1"/>
</dbReference>
<evidence type="ECO:0000256" key="4">
    <source>
        <dbReference type="ARBA" id="ARBA00022840"/>
    </source>
</evidence>
<dbReference type="Proteomes" id="UP000072421">
    <property type="component" value="Chromosome"/>
</dbReference>
<name>A0A127P9A6_9BURK</name>
<dbReference type="GO" id="GO:0005524">
    <property type="term" value="F:ATP binding"/>
    <property type="evidence" value="ECO:0007669"/>
    <property type="project" value="UniProtKB-KW"/>
</dbReference>
<sequence>MDDDLPAKLAAFSGKGYVIAPAGYGKTHLIAMAVKASLQRQLILTHTYAGVNAIKKKMQMLSVPASRYQIDTIASWTLRLCLYFPNTSKWNKEYPSGKEWAKLYEAGTALLAKPFVERFVRSSYSGVYVDEYQDCSSQQHTLVAAIGKHLSCRLLGDPMQAIFDFADKPVDWERDIYPHYQLLGELKKPWRWHSAGAPELGGWLDEASKRLRAGERISIATPLPKGVNRVAIDLTDFTNPKRLNCFFSFLDNDDAVIAIHSGDQKSKNKTHKLAQALGGRFSSIEEVEGKDLFSFIKKLEAAKTVSERLCLVIEFAKKCCNAVDGIFSAATKRGEQARATKATKYPDILELANRYLADPSSPNLARLLAAIQSNPETSTYRRDLLNRFMKILRVHEENAALSLQESAQRYQRDFRHSGRPIRHNKLIGTTLLVKGLEYDRAIILEADSMSPKELYVALTRGAKTITIVTLRNTIPA</sequence>
<dbReference type="AlphaFoldDB" id="A0A127P9A6"/>
<dbReference type="GO" id="GO:0004386">
    <property type="term" value="F:helicase activity"/>
    <property type="evidence" value="ECO:0007669"/>
    <property type="project" value="UniProtKB-KW"/>
</dbReference>
<evidence type="ECO:0000313" key="7">
    <source>
        <dbReference type="Proteomes" id="UP000072421"/>
    </source>
</evidence>
<proteinExistence type="predicted"/>
<dbReference type="EMBL" id="CP013232">
    <property type="protein sequence ID" value="AMO94386.1"/>
    <property type="molecule type" value="Genomic_DNA"/>
</dbReference>
<keyword evidence="1" id="KW-0547">Nucleotide-binding</keyword>
<evidence type="ECO:0000256" key="2">
    <source>
        <dbReference type="ARBA" id="ARBA00022801"/>
    </source>
</evidence>
<dbReference type="RefSeq" id="WP_061539456.1">
    <property type="nucleotide sequence ID" value="NZ_CP013232.1"/>
</dbReference>
<gene>
    <name evidence="6" type="ORF">CFter6_1684</name>
</gene>
<evidence type="ECO:0000313" key="6">
    <source>
        <dbReference type="EMBL" id="AMO94386.1"/>
    </source>
</evidence>
<accession>A0A127P9A6</accession>
<dbReference type="PATRIC" id="fig|158899.10.peg.1692"/>
<dbReference type="SUPFAM" id="SSF52540">
    <property type="entry name" value="P-loop containing nucleoside triphosphate hydrolases"/>
    <property type="match status" value="1"/>
</dbReference>
<protein>
    <submittedName>
        <fullName evidence="6">UvrD/REP helicase N-terminal domain protein</fullName>
    </submittedName>
</protein>
<organism evidence="6">
    <name type="scientific">Collimonas fungivorans</name>
    <dbReference type="NCBI Taxonomy" id="158899"/>
    <lineage>
        <taxon>Bacteria</taxon>
        <taxon>Pseudomonadati</taxon>
        <taxon>Pseudomonadota</taxon>
        <taxon>Betaproteobacteria</taxon>
        <taxon>Burkholderiales</taxon>
        <taxon>Oxalobacteraceae</taxon>
        <taxon>Collimonas</taxon>
    </lineage>
</organism>
<feature type="domain" description="UvrD-like helicase ATP-binding" evidence="5">
    <location>
        <begin position="109"/>
        <end position="165"/>
    </location>
</feature>
<dbReference type="OrthoDB" id="7211215at2"/>
<evidence type="ECO:0000256" key="1">
    <source>
        <dbReference type="ARBA" id="ARBA00022741"/>
    </source>
</evidence>
<dbReference type="InterPro" id="IPR014016">
    <property type="entry name" value="UvrD-like_ATP-bd"/>
</dbReference>
<evidence type="ECO:0000256" key="3">
    <source>
        <dbReference type="ARBA" id="ARBA00022806"/>
    </source>
</evidence>
<reference evidence="6 7" key="1">
    <citation type="submission" date="2015-11" db="EMBL/GenBank/DDBJ databases">
        <title>Exploring the genomic traits of fungus-feeding bacterial genus Collimonas.</title>
        <authorList>
            <person name="Song C."/>
            <person name="Schmidt R."/>
            <person name="de Jager V."/>
            <person name="Krzyzanowska D."/>
            <person name="Jongedijk E."/>
            <person name="Cankar K."/>
            <person name="Beekwilder J."/>
            <person name="van Veen A."/>
            <person name="de Boer W."/>
            <person name="van Veen J.A."/>
            <person name="Garbeva P."/>
        </authorList>
    </citation>
    <scope>NUCLEOTIDE SEQUENCE [LARGE SCALE GENOMIC DNA]</scope>
    <source>
        <strain evidence="6 7">Ter6</strain>
    </source>
</reference>
<keyword evidence="3 6" id="KW-0347">Helicase</keyword>
<dbReference type="GO" id="GO:0016787">
    <property type="term" value="F:hydrolase activity"/>
    <property type="evidence" value="ECO:0007669"/>
    <property type="project" value="UniProtKB-KW"/>
</dbReference>